<feature type="compositionally biased region" description="Basic and acidic residues" evidence="1">
    <location>
        <begin position="34"/>
        <end position="60"/>
    </location>
</feature>
<comment type="caution">
    <text evidence="2">The sequence shown here is derived from an EMBL/GenBank/DDBJ whole genome shotgun (WGS) entry which is preliminary data.</text>
</comment>
<reference evidence="2" key="1">
    <citation type="submission" date="2020-03" db="EMBL/GenBank/DDBJ databases">
        <authorList>
            <person name="Weist P."/>
        </authorList>
    </citation>
    <scope>NUCLEOTIDE SEQUENCE</scope>
</reference>
<evidence type="ECO:0000313" key="3">
    <source>
        <dbReference type="Proteomes" id="UP001153269"/>
    </source>
</evidence>
<name>A0A9N7W396_PLEPL</name>
<gene>
    <name evidence="2" type="ORF">PLEPLA_LOCUS48954</name>
</gene>
<dbReference type="EMBL" id="CADEAL010004507">
    <property type="protein sequence ID" value="CAB1461079.1"/>
    <property type="molecule type" value="Genomic_DNA"/>
</dbReference>
<feature type="region of interest" description="Disordered" evidence="1">
    <location>
        <begin position="91"/>
        <end position="136"/>
    </location>
</feature>
<dbReference type="AlphaFoldDB" id="A0A9N7W396"/>
<protein>
    <submittedName>
        <fullName evidence="2">Uncharacterized protein</fullName>
    </submittedName>
</protein>
<organism evidence="2 3">
    <name type="scientific">Pleuronectes platessa</name>
    <name type="common">European plaice</name>
    <dbReference type="NCBI Taxonomy" id="8262"/>
    <lineage>
        <taxon>Eukaryota</taxon>
        <taxon>Metazoa</taxon>
        <taxon>Chordata</taxon>
        <taxon>Craniata</taxon>
        <taxon>Vertebrata</taxon>
        <taxon>Euteleostomi</taxon>
        <taxon>Actinopterygii</taxon>
        <taxon>Neopterygii</taxon>
        <taxon>Teleostei</taxon>
        <taxon>Neoteleostei</taxon>
        <taxon>Acanthomorphata</taxon>
        <taxon>Carangaria</taxon>
        <taxon>Pleuronectiformes</taxon>
        <taxon>Pleuronectoidei</taxon>
        <taxon>Pleuronectidae</taxon>
        <taxon>Pleuronectes</taxon>
    </lineage>
</organism>
<feature type="region of interest" description="Disordered" evidence="1">
    <location>
        <begin position="19"/>
        <end position="74"/>
    </location>
</feature>
<evidence type="ECO:0000256" key="1">
    <source>
        <dbReference type="SAM" id="MobiDB-lite"/>
    </source>
</evidence>
<sequence length="136" mass="14599">MTTQADDLIAITFRVAVPLKSPLPGTRGDRRHAARDGRRQTPRCRGREETDAKQTREGRRQRSGTAGNPTPLDTLLSHYEQSSTNGCVTCDNLNRPPLAAGGLPSSGTSLKTHLSGPEGQTLSGKTKAQQADYNTS</sequence>
<keyword evidence="3" id="KW-1185">Reference proteome</keyword>
<accession>A0A9N7W396</accession>
<dbReference type="Proteomes" id="UP001153269">
    <property type="component" value="Unassembled WGS sequence"/>
</dbReference>
<feature type="compositionally biased region" description="Polar residues" evidence="1">
    <location>
        <begin position="105"/>
        <end position="136"/>
    </location>
</feature>
<proteinExistence type="predicted"/>
<evidence type="ECO:0000313" key="2">
    <source>
        <dbReference type="EMBL" id="CAB1461079.1"/>
    </source>
</evidence>